<protein>
    <submittedName>
        <fullName evidence="1">Uncharacterized protein</fullName>
    </submittedName>
</protein>
<dbReference type="Proteomes" id="UP000436088">
    <property type="component" value="Unassembled WGS sequence"/>
</dbReference>
<dbReference type="AlphaFoldDB" id="A0A6A3CUQ4"/>
<keyword evidence="2" id="KW-1185">Reference proteome</keyword>
<organism evidence="1 2">
    <name type="scientific">Hibiscus syriacus</name>
    <name type="common">Rose of Sharon</name>
    <dbReference type="NCBI Taxonomy" id="106335"/>
    <lineage>
        <taxon>Eukaryota</taxon>
        <taxon>Viridiplantae</taxon>
        <taxon>Streptophyta</taxon>
        <taxon>Embryophyta</taxon>
        <taxon>Tracheophyta</taxon>
        <taxon>Spermatophyta</taxon>
        <taxon>Magnoliopsida</taxon>
        <taxon>eudicotyledons</taxon>
        <taxon>Gunneridae</taxon>
        <taxon>Pentapetalae</taxon>
        <taxon>rosids</taxon>
        <taxon>malvids</taxon>
        <taxon>Malvales</taxon>
        <taxon>Malvaceae</taxon>
        <taxon>Malvoideae</taxon>
        <taxon>Hibiscus</taxon>
    </lineage>
</organism>
<dbReference type="EMBL" id="VEPZ02000196">
    <property type="protein sequence ID" value="KAE8731172.1"/>
    <property type="molecule type" value="Genomic_DNA"/>
</dbReference>
<comment type="caution">
    <text evidence="1">The sequence shown here is derived from an EMBL/GenBank/DDBJ whole genome shotgun (WGS) entry which is preliminary data.</text>
</comment>
<accession>A0A6A3CUQ4</accession>
<evidence type="ECO:0000313" key="1">
    <source>
        <dbReference type="EMBL" id="KAE8731172.1"/>
    </source>
</evidence>
<gene>
    <name evidence="1" type="ORF">F3Y22_tig00002840pilonHSYRG00551</name>
</gene>
<name>A0A6A3CUQ4_HIBSY</name>
<proteinExistence type="predicted"/>
<evidence type="ECO:0000313" key="2">
    <source>
        <dbReference type="Proteomes" id="UP000436088"/>
    </source>
</evidence>
<reference evidence="1" key="1">
    <citation type="submission" date="2019-09" db="EMBL/GenBank/DDBJ databases">
        <title>Draft genome information of white flower Hibiscus syriacus.</title>
        <authorList>
            <person name="Kim Y.-M."/>
        </authorList>
    </citation>
    <scope>NUCLEOTIDE SEQUENCE [LARGE SCALE GENOMIC DNA]</scope>
    <source>
        <strain evidence="1">YM2019G1</strain>
    </source>
</reference>
<sequence length="56" mass="6611">MDENHDDDDGEEPKRATRVDLASPTNFFRGFEERMFQFIGYLQAHVDSCFDVIELR</sequence>